<evidence type="ECO:0000313" key="2">
    <source>
        <dbReference type="Proteomes" id="UP000886847"/>
    </source>
</evidence>
<proteinExistence type="predicted"/>
<gene>
    <name evidence="1" type="ORF">H9851_02935</name>
</gene>
<dbReference type="AlphaFoldDB" id="A0A9D1W0T2"/>
<protein>
    <recommendedName>
        <fullName evidence="3">FeoB-associated Cys-rich membrane protein</fullName>
    </recommendedName>
</protein>
<evidence type="ECO:0000313" key="1">
    <source>
        <dbReference type="EMBL" id="HIX50217.1"/>
    </source>
</evidence>
<dbReference type="Proteomes" id="UP000886847">
    <property type="component" value="Unassembled WGS sequence"/>
</dbReference>
<dbReference type="EMBL" id="DXEW01000015">
    <property type="protein sequence ID" value="HIX50217.1"/>
    <property type="molecule type" value="Genomic_DNA"/>
</dbReference>
<evidence type="ECO:0008006" key="3">
    <source>
        <dbReference type="Google" id="ProtNLM"/>
    </source>
</evidence>
<organism evidence="1 2">
    <name type="scientific">Candidatus Borkfalkia faecavium</name>
    <dbReference type="NCBI Taxonomy" id="2838508"/>
    <lineage>
        <taxon>Bacteria</taxon>
        <taxon>Bacillati</taxon>
        <taxon>Bacillota</taxon>
        <taxon>Clostridia</taxon>
        <taxon>Christensenellales</taxon>
        <taxon>Christensenellaceae</taxon>
        <taxon>Candidatus Borkfalkia</taxon>
    </lineage>
</organism>
<reference evidence="1" key="2">
    <citation type="submission" date="2021-04" db="EMBL/GenBank/DDBJ databases">
        <authorList>
            <person name="Gilroy R."/>
        </authorList>
    </citation>
    <scope>NUCLEOTIDE SEQUENCE</scope>
    <source>
        <strain evidence="1">2189</strain>
    </source>
</reference>
<sequence>MWASILICALLAALLALAVWGIVRRRKKKRGKCEGCGGFCGSCRYDGCSGTDCGGSGPNCGGSGSASRGNDGGDRQK</sequence>
<name>A0A9D1W0T2_9FIRM</name>
<accession>A0A9D1W0T2</accession>
<comment type="caution">
    <text evidence="1">The sequence shown here is derived from an EMBL/GenBank/DDBJ whole genome shotgun (WGS) entry which is preliminary data.</text>
</comment>
<reference evidence="1" key="1">
    <citation type="journal article" date="2021" name="PeerJ">
        <title>Extensive microbial diversity within the chicken gut microbiome revealed by metagenomics and culture.</title>
        <authorList>
            <person name="Gilroy R."/>
            <person name="Ravi A."/>
            <person name="Getino M."/>
            <person name="Pursley I."/>
            <person name="Horton D.L."/>
            <person name="Alikhan N.F."/>
            <person name="Baker D."/>
            <person name="Gharbi K."/>
            <person name="Hall N."/>
            <person name="Watson M."/>
            <person name="Adriaenssens E.M."/>
            <person name="Foster-Nyarko E."/>
            <person name="Jarju S."/>
            <person name="Secka A."/>
            <person name="Antonio M."/>
            <person name="Oren A."/>
            <person name="Chaudhuri R.R."/>
            <person name="La Ragione R."/>
            <person name="Hildebrand F."/>
            <person name="Pallen M.J."/>
        </authorList>
    </citation>
    <scope>NUCLEOTIDE SEQUENCE</scope>
    <source>
        <strain evidence="1">2189</strain>
    </source>
</reference>